<protein>
    <submittedName>
        <fullName evidence="5">Pentatricopeptide repeat-containing protein DOT4, chloroplastic</fullName>
    </submittedName>
</protein>
<dbReference type="FunFam" id="1.25.40.10:FF:000090">
    <property type="entry name" value="Pentatricopeptide repeat-containing protein, chloroplastic"/>
    <property type="match status" value="1"/>
</dbReference>
<proteinExistence type="predicted"/>
<keyword evidence="3" id="KW-0732">Signal</keyword>
<evidence type="ECO:0000256" key="2">
    <source>
        <dbReference type="PROSITE-ProRule" id="PRU00708"/>
    </source>
</evidence>
<reference evidence="5" key="2">
    <citation type="submission" date="2025-08" db="UniProtKB">
        <authorList>
            <consortium name="RefSeq"/>
        </authorList>
    </citation>
    <scope>IDENTIFICATION</scope>
    <source>
        <tissue evidence="5">Young leaves</tissue>
    </source>
</reference>
<dbReference type="InterPro" id="IPR002885">
    <property type="entry name" value="PPR_rpt"/>
</dbReference>
<dbReference type="InterPro" id="IPR046960">
    <property type="entry name" value="PPR_At4g14850-like_plant"/>
</dbReference>
<dbReference type="InterPro" id="IPR011990">
    <property type="entry name" value="TPR-like_helical_dom_sf"/>
</dbReference>
<feature type="repeat" description="PPR" evidence="2">
    <location>
        <begin position="207"/>
        <end position="241"/>
    </location>
</feature>
<dbReference type="GeneID" id="103701898"/>
<feature type="signal peptide" evidence="3">
    <location>
        <begin position="1"/>
        <end position="18"/>
    </location>
</feature>
<feature type="repeat" description="PPR" evidence="2">
    <location>
        <begin position="172"/>
        <end position="206"/>
    </location>
</feature>
<dbReference type="AlphaFoldDB" id="A0A8B7BNR9"/>
<dbReference type="Pfam" id="PF20431">
    <property type="entry name" value="E_motif"/>
    <property type="match status" value="1"/>
</dbReference>
<dbReference type="Gene3D" id="1.25.40.10">
    <property type="entry name" value="Tetratricopeptide repeat domain"/>
    <property type="match status" value="4"/>
</dbReference>
<dbReference type="Pfam" id="PF13041">
    <property type="entry name" value="PPR_2"/>
    <property type="match status" value="3"/>
</dbReference>
<evidence type="ECO:0000313" key="5">
    <source>
        <dbReference type="RefSeq" id="XP_008782338.2"/>
    </source>
</evidence>
<feature type="repeat" description="PPR" evidence="2">
    <location>
        <begin position="576"/>
        <end position="610"/>
    </location>
</feature>
<dbReference type="RefSeq" id="XP_008782338.2">
    <property type="nucleotide sequence ID" value="XM_008784116.3"/>
</dbReference>
<gene>
    <name evidence="5" type="primary">LOC103701898</name>
</gene>
<dbReference type="Pfam" id="PF01535">
    <property type="entry name" value="PPR"/>
    <property type="match status" value="4"/>
</dbReference>
<dbReference type="KEGG" id="pda:103701898"/>
<keyword evidence="1" id="KW-0677">Repeat</keyword>
<dbReference type="InterPro" id="IPR046848">
    <property type="entry name" value="E_motif"/>
</dbReference>
<dbReference type="SUPFAM" id="SSF48452">
    <property type="entry name" value="TPR-like"/>
    <property type="match status" value="1"/>
</dbReference>
<dbReference type="PANTHER" id="PTHR47926:SF342">
    <property type="entry name" value="TETRATRICOPEPTIDE-LIKE HELICAL DOMAIN-CONTAINING PROTEIN-RELATED"/>
    <property type="match status" value="1"/>
</dbReference>
<feature type="repeat" description="PPR" evidence="2">
    <location>
        <begin position="408"/>
        <end position="438"/>
    </location>
</feature>
<evidence type="ECO:0000256" key="1">
    <source>
        <dbReference type="ARBA" id="ARBA00022737"/>
    </source>
</evidence>
<evidence type="ECO:0000256" key="3">
    <source>
        <dbReference type="SAM" id="SignalP"/>
    </source>
</evidence>
<dbReference type="PANTHER" id="PTHR47926">
    <property type="entry name" value="PENTATRICOPEPTIDE REPEAT-CONTAINING PROTEIN"/>
    <property type="match status" value="1"/>
</dbReference>
<keyword evidence="4" id="KW-1185">Reference proteome</keyword>
<sequence length="620" mass="67008">MRWRAAAAFSSLESLLQALSTSGSLPQIAQLHQHLLVRGLAAAPFRATKLLQLYADAGDLPSALRLFAALPCPSVFAWTPILALLSRSGDHLRCLATYAAMRSAAVPPDGYVFPSVLRSSAAAAHPSAVHADAVKFGSDAVLPVRNALIDAYSKVGDTASARRVFDLTDGRDLVSWNSMISAYVNAGYVGLALDLLTSVESDGCEPDLVTWNIVMDGYSRAGRCDEALKIFDQISDPNVVSWTTLISCYSRCGNQEAALAIFRRMTGAATVPPDQDTLSCVISCCRNVARLANGREAHAYGLKTMAADAFYSSAGAALITMYASCGKLSTAEQVFLMMDPADVVAWNAVILGFAHCGLDHTALEHFRAMQSRGIRSDETTVATILPACDLNLGKQIHAHAARRYAGSSALVWNALMNMYSRSGCIKDAYLVFSRMVSRDVVSWNTMIGAYGSHGLGKEALEFMDLMKGLGPKPNAITFTNALVACSHGGMVDEGLELFESLTRSCGSAPTMEQYACVVDLLARAGRFEEAAGFIERMAVRPSKSVWGALLAACRTHQNVEFGRLAFEQLVLLEPENPGNYVTMSNIYTRAGQWEEAKKVRRMMEKRELVKPSGYSWIEAA</sequence>
<organism evidence="4 5">
    <name type="scientific">Phoenix dactylifera</name>
    <name type="common">Date palm</name>
    <dbReference type="NCBI Taxonomy" id="42345"/>
    <lineage>
        <taxon>Eukaryota</taxon>
        <taxon>Viridiplantae</taxon>
        <taxon>Streptophyta</taxon>
        <taxon>Embryophyta</taxon>
        <taxon>Tracheophyta</taxon>
        <taxon>Spermatophyta</taxon>
        <taxon>Magnoliopsida</taxon>
        <taxon>Liliopsida</taxon>
        <taxon>Arecaceae</taxon>
        <taxon>Coryphoideae</taxon>
        <taxon>Phoeniceae</taxon>
        <taxon>Phoenix</taxon>
    </lineage>
</organism>
<dbReference type="GO" id="GO:0009451">
    <property type="term" value="P:RNA modification"/>
    <property type="evidence" value="ECO:0007669"/>
    <property type="project" value="InterPro"/>
</dbReference>
<name>A0A8B7BNR9_PHODC</name>
<feature type="chain" id="PRO_5034310000" evidence="3">
    <location>
        <begin position="19"/>
        <end position="620"/>
    </location>
</feature>
<dbReference type="PROSITE" id="PS51375">
    <property type="entry name" value="PPR"/>
    <property type="match status" value="6"/>
</dbReference>
<feature type="repeat" description="PPR" evidence="2">
    <location>
        <begin position="439"/>
        <end position="473"/>
    </location>
</feature>
<evidence type="ECO:0000313" key="4">
    <source>
        <dbReference type="Proteomes" id="UP000228380"/>
    </source>
</evidence>
<reference evidence="4" key="1">
    <citation type="journal article" date="2019" name="Nat. Commun.">
        <title>Genome-wide association mapping of date palm fruit traits.</title>
        <authorList>
            <person name="Hazzouri K.M."/>
            <person name="Gros-Balthazard M."/>
            <person name="Flowers J.M."/>
            <person name="Copetti D."/>
            <person name="Lemansour A."/>
            <person name="Lebrun M."/>
            <person name="Masmoudi K."/>
            <person name="Ferrand S."/>
            <person name="Dhar M.I."/>
            <person name="Fresquez Z.A."/>
            <person name="Rosas U."/>
            <person name="Zhang J."/>
            <person name="Talag J."/>
            <person name="Lee S."/>
            <person name="Kudrna D."/>
            <person name="Powell R.F."/>
            <person name="Leitch I.J."/>
            <person name="Krueger R.R."/>
            <person name="Wing R.A."/>
            <person name="Amiri K.M.A."/>
            <person name="Purugganan M.D."/>
        </authorList>
    </citation>
    <scope>NUCLEOTIDE SEQUENCE [LARGE SCALE GENOMIC DNA]</scope>
    <source>
        <strain evidence="4">cv. Khalas</strain>
    </source>
</reference>
<feature type="repeat" description="PPR" evidence="2">
    <location>
        <begin position="342"/>
        <end position="376"/>
    </location>
</feature>
<dbReference type="OrthoDB" id="185373at2759"/>
<dbReference type="NCBIfam" id="TIGR00756">
    <property type="entry name" value="PPR"/>
    <property type="match status" value="5"/>
</dbReference>
<dbReference type="Proteomes" id="UP000228380">
    <property type="component" value="Chromosome 9"/>
</dbReference>
<accession>A0A8B7BNR9</accession>
<dbReference type="GO" id="GO:0003723">
    <property type="term" value="F:RNA binding"/>
    <property type="evidence" value="ECO:0007669"/>
    <property type="project" value="InterPro"/>
</dbReference>